<organism evidence="1 2">
    <name type="scientific">Pedobacter rhizosphaerae</name>
    <dbReference type="NCBI Taxonomy" id="390241"/>
    <lineage>
        <taxon>Bacteria</taxon>
        <taxon>Pseudomonadati</taxon>
        <taxon>Bacteroidota</taxon>
        <taxon>Sphingobacteriia</taxon>
        <taxon>Sphingobacteriales</taxon>
        <taxon>Sphingobacteriaceae</taxon>
        <taxon>Pedobacter</taxon>
    </lineage>
</organism>
<dbReference type="InterPro" id="IPR050708">
    <property type="entry name" value="T6SS_VgrG/RHS"/>
</dbReference>
<dbReference type="Proteomes" id="UP000199572">
    <property type="component" value="Unassembled WGS sequence"/>
</dbReference>
<evidence type="ECO:0000313" key="1">
    <source>
        <dbReference type="EMBL" id="SES31810.1"/>
    </source>
</evidence>
<sequence>IELIHTEEGVAQSNGDNSYTYHYNLSDHLGNVRYSFDIYEGVVRRLQADDYYAFGKKVSLVAGNNQYLYNGKEVQEELGEQYDYGTRFYDPVIGRWNVIDPLAEKMRRHSPYNYGFNNPIRFVDPDGMAPTDWYKSEDGKKIQWFDGSGPQKGFNNIGSSATLASTRGDVSLGSVKLNADGTATNAQTGENATASISGKTDIIGKVDNTVKDAVDFAGTGLDIASAGATMVAESKMTSLMGQGYTSGTSGLMGAAAQSAKSLSGFGSTLGNSATLISGGVLAYEGVQVYNGQMDGGRFGYHATSFGTALGVGFVAGGPAGATVGLAAKSGEVAYDTSKQTVMTMNGQWNNFVQSIINATMGGR</sequence>
<protein>
    <submittedName>
        <fullName evidence="1">RHS repeat-associated core domain-containing protein</fullName>
    </submittedName>
</protein>
<feature type="non-terminal residue" evidence="1">
    <location>
        <position position="1"/>
    </location>
</feature>
<accession>A0A1H9WD30</accession>
<gene>
    <name evidence="1" type="ORF">SAMN04488023_1751</name>
</gene>
<keyword evidence="2" id="KW-1185">Reference proteome</keyword>
<dbReference type="PANTHER" id="PTHR32305:SF15">
    <property type="entry name" value="PROTEIN RHSA-RELATED"/>
    <property type="match status" value="1"/>
</dbReference>
<dbReference type="InterPro" id="IPR022385">
    <property type="entry name" value="Rhs_assc_core"/>
</dbReference>
<dbReference type="EMBL" id="FOGG01000075">
    <property type="protein sequence ID" value="SES31810.1"/>
    <property type="molecule type" value="Genomic_DNA"/>
</dbReference>
<dbReference type="STRING" id="390241.SAMN04488023_1751"/>
<dbReference type="RefSeq" id="WP_139180270.1">
    <property type="nucleotide sequence ID" value="NZ_FOGG01000075.1"/>
</dbReference>
<dbReference type="Gene3D" id="2.180.10.10">
    <property type="entry name" value="RHS repeat-associated core"/>
    <property type="match status" value="1"/>
</dbReference>
<dbReference type="PANTHER" id="PTHR32305">
    <property type="match status" value="1"/>
</dbReference>
<dbReference type="NCBIfam" id="TIGR03696">
    <property type="entry name" value="Rhs_assc_core"/>
    <property type="match status" value="1"/>
</dbReference>
<dbReference type="OrthoDB" id="1191296at2"/>
<evidence type="ECO:0000313" key="2">
    <source>
        <dbReference type="Proteomes" id="UP000199572"/>
    </source>
</evidence>
<name>A0A1H9WD30_9SPHI</name>
<reference evidence="1 2" key="1">
    <citation type="submission" date="2016-10" db="EMBL/GenBank/DDBJ databases">
        <authorList>
            <person name="de Groot N.N."/>
        </authorList>
    </citation>
    <scope>NUCLEOTIDE SEQUENCE [LARGE SCALE GENOMIC DNA]</scope>
    <source>
        <strain evidence="1 2">DSM 18610</strain>
    </source>
</reference>
<dbReference type="AlphaFoldDB" id="A0A1H9WD30"/>
<proteinExistence type="predicted"/>